<dbReference type="InterPro" id="IPR016142">
    <property type="entry name" value="Citrate_synth-like_lrg_a-sub"/>
</dbReference>
<organism evidence="6 7">
    <name type="scientific">Leptospira noguchii str. 2007001578</name>
    <dbReference type="NCBI Taxonomy" id="1049974"/>
    <lineage>
        <taxon>Bacteria</taxon>
        <taxon>Pseudomonadati</taxon>
        <taxon>Spirochaetota</taxon>
        <taxon>Spirochaetia</taxon>
        <taxon>Leptospirales</taxon>
        <taxon>Leptospiraceae</taxon>
        <taxon>Leptospira</taxon>
    </lineage>
</organism>
<evidence type="ECO:0000256" key="4">
    <source>
        <dbReference type="ARBA" id="ARBA00049288"/>
    </source>
</evidence>
<name>A0ABP2T5Y4_9LEPT</name>
<dbReference type="Proteomes" id="UP000012099">
    <property type="component" value="Unassembled WGS sequence"/>
</dbReference>
<dbReference type="PRINTS" id="PR00143">
    <property type="entry name" value="CITRTSNTHASE"/>
</dbReference>
<reference evidence="6 7" key="1">
    <citation type="submission" date="2013-01" db="EMBL/GenBank/DDBJ databases">
        <authorList>
            <person name="Harkins D.M."/>
            <person name="Durkin A.S."/>
            <person name="Brinkac L.M."/>
            <person name="Haft D.H."/>
            <person name="Selengut J.D."/>
            <person name="Sanka R."/>
            <person name="DePew J."/>
            <person name="Purushe J."/>
            <person name="Whelen A.C."/>
            <person name="Vinetz J.M."/>
            <person name="Sutton G.G."/>
            <person name="Nierman W.C."/>
            <person name="Fouts D.E."/>
        </authorList>
    </citation>
    <scope>NUCLEOTIDE SEQUENCE [LARGE SCALE GENOMIC DNA]</scope>
    <source>
        <strain evidence="6 7">2007001578</strain>
    </source>
</reference>
<dbReference type="InterPro" id="IPR036969">
    <property type="entry name" value="Citrate_synthase_sf"/>
</dbReference>
<evidence type="ECO:0000256" key="5">
    <source>
        <dbReference type="PIRNR" id="PIRNR001369"/>
    </source>
</evidence>
<dbReference type="PANTHER" id="PTHR42871">
    <property type="entry name" value="CITRATE SYNTHASE"/>
    <property type="match status" value="1"/>
</dbReference>
<sequence>MNHSLRFLIGMSEFIEIKVGEKSYQFPLISGTDGKKGIDIRELHQKTGLISYDPGFFNTAYAVSRISRRDPNSGELNYRGYDIADLVQHSTFVETSYLLIYGKLPTEQQLKDFSLKLSKHSLIHEDMINLFDGFPGKGHPLAVLSVMVTSLSSYYPEEYEESLDKGIDHSARLLAKIRTIAAFSYKKIVGQPFVYPLDKHPYCTNFLYMLFSIPSKDYIPTEDIDRILNQLWILYADHEQNVSNTTVQVIGSTQANLFASISSAINALWGSREGGRQVAAVGLIEDILKSRKSVPEYFEKFKGDSERLFSNGFGHKAYEAKSRRAIIASKLFHDFYKKNPVGPIAEIALKIEEYMQNDEYYINQKLYPNLEFYSAVIFNSLGIPRELFTAMQVIGKLPGWLAHWREQRVSGNYSKARPKQIYSGEMGRKYVPLSER</sequence>
<evidence type="ECO:0000313" key="6">
    <source>
        <dbReference type="EMBL" id="EMM99733.1"/>
    </source>
</evidence>
<evidence type="ECO:0000313" key="7">
    <source>
        <dbReference type="Proteomes" id="UP000012099"/>
    </source>
</evidence>
<dbReference type="InterPro" id="IPR024176">
    <property type="entry name" value="Citrate_synthase_bac-typ"/>
</dbReference>
<dbReference type="PIRSF" id="PIRSF001369">
    <property type="entry name" value="Citrate_synth"/>
    <property type="match status" value="1"/>
</dbReference>
<dbReference type="Gene3D" id="1.10.230.10">
    <property type="entry name" value="Cytochrome P450-Terp, domain 2"/>
    <property type="match status" value="1"/>
</dbReference>
<dbReference type="Pfam" id="PF00285">
    <property type="entry name" value="Citrate_synt"/>
    <property type="match status" value="1"/>
</dbReference>
<dbReference type="SUPFAM" id="SSF48256">
    <property type="entry name" value="Citrate synthase"/>
    <property type="match status" value="1"/>
</dbReference>
<comment type="pathway">
    <text evidence="1">Carbohydrate metabolism; tricarboxylic acid cycle; isocitrate from oxaloacetate: step 1/2.</text>
</comment>
<comment type="catalytic activity">
    <reaction evidence="4">
        <text>oxaloacetate + acetyl-CoA + H2O = citrate + CoA + H(+)</text>
        <dbReference type="Rhea" id="RHEA:16845"/>
        <dbReference type="ChEBI" id="CHEBI:15377"/>
        <dbReference type="ChEBI" id="CHEBI:15378"/>
        <dbReference type="ChEBI" id="CHEBI:16452"/>
        <dbReference type="ChEBI" id="CHEBI:16947"/>
        <dbReference type="ChEBI" id="CHEBI:57287"/>
        <dbReference type="ChEBI" id="CHEBI:57288"/>
        <dbReference type="EC" id="2.3.3.16"/>
    </reaction>
</comment>
<dbReference type="InterPro" id="IPR016143">
    <property type="entry name" value="Citrate_synth-like_sm_a-sub"/>
</dbReference>
<protein>
    <recommendedName>
        <fullName evidence="5">Citrate synthase</fullName>
    </recommendedName>
</protein>
<keyword evidence="3 5" id="KW-0808">Transferase</keyword>
<comment type="similarity">
    <text evidence="2 5">Belongs to the citrate synthase family.</text>
</comment>
<dbReference type="PANTHER" id="PTHR42871:SF1">
    <property type="entry name" value="CITRATE SYNTHASE"/>
    <property type="match status" value="1"/>
</dbReference>
<dbReference type="Gene3D" id="2.20.28.60">
    <property type="match status" value="1"/>
</dbReference>
<gene>
    <name evidence="6" type="ORF">LEP1GSC035_2858</name>
</gene>
<evidence type="ECO:0000256" key="3">
    <source>
        <dbReference type="ARBA" id="ARBA00022679"/>
    </source>
</evidence>
<evidence type="ECO:0000256" key="1">
    <source>
        <dbReference type="ARBA" id="ARBA00004751"/>
    </source>
</evidence>
<dbReference type="Gene3D" id="1.10.580.10">
    <property type="entry name" value="Citrate Synthase, domain 1"/>
    <property type="match status" value="1"/>
</dbReference>
<proteinExistence type="inferred from homology"/>
<evidence type="ECO:0000256" key="2">
    <source>
        <dbReference type="ARBA" id="ARBA00010566"/>
    </source>
</evidence>
<accession>A0ABP2T5Y4</accession>
<comment type="caution">
    <text evidence="6">The sequence shown here is derived from an EMBL/GenBank/DDBJ whole genome shotgun (WGS) entry which is preliminary data.</text>
</comment>
<keyword evidence="7" id="KW-1185">Reference proteome</keyword>
<dbReference type="EMBL" id="AHMH02000109">
    <property type="protein sequence ID" value="EMM99733.1"/>
    <property type="molecule type" value="Genomic_DNA"/>
</dbReference>
<dbReference type="InterPro" id="IPR002020">
    <property type="entry name" value="Citrate_synthase"/>
</dbReference>